<reference evidence="4 5" key="1">
    <citation type="submission" date="2022-08" db="EMBL/GenBank/DDBJ databases">
        <title>Aerococcaceae sp. nov isolated from spoiled eye mask.</title>
        <authorList>
            <person name="Zhou G."/>
            <person name="Xie X.-B."/>
            <person name="Shi Q.-S."/>
            <person name="Wang Y.-S."/>
            <person name="Wen X."/>
            <person name="Peng H."/>
            <person name="Yang X.-J."/>
            <person name="Tao H.-B."/>
            <person name="Huang X.-M."/>
        </authorList>
    </citation>
    <scope>NUCLEOTIDE SEQUENCE [LARGE SCALE GENOMIC DNA]</scope>
    <source>
        <strain evidence="5">DM20194951</strain>
    </source>
</reference>
<dbReference type="EMBL" id="CP102453">
    <property type="protein sequence ID" value="UUX34976.1"/>
    <property type="molecule type" value="Genomic_DNA"/>
</dbReference>
<dbReference type="PANTHER" id="PTHR43479">
    <property type="entry name" value="ACREF/ENVCD OPERON REPRESSOR-RELATED"/>
    <property type="match status" value="1"/>
</dbReference>
<organism evidence="4 5">
    <name type="scientific">Fundicoccus culcitae</name>
    <dbReference type="NCBI Taxonomy" id="2969821"/>
    <lineage>
        <taxon>Bacteria</taxon>
        <taxon>Bacillati</taxon>
        <taxon>Bacillota</taxon>
        <taxon>Bacilli</taxon>
        <taxon>Lactobacillales</taxon>
        <taxon>Aerococcaceae</taxon>
        <taxon>Fundicoccus</taxon>
    </lineage>
</organism>
<keyword evidence="1 2" id="KW-0238">DNA-binding</keyword>
<gene>
    <name evidence="4" type="ORF">NRE15_04840</name>
</gene>
<dbReference type="SUPFAM" id="SSF48498">
    <property type="entry name" value="Tetracyclin repressor-like, C-terminal domain"/>
    <property type="match status" value="1"/>
</dbReference>
<name>A0ABY5P896_9LACT</name>
<dbReference type="Proteomes" id="UP001315967">
    <property type="component" value="Chromosome"/>
</dbReference>
<dbReference type="InterPro" id="IPR036271">
    <property type="entry name" value="Tet_transcr_reg_TetR-rel_C_sf"/>
</dbReference>
<dbReference type="Gene3D" id="1.10.10.60">
    <property type="entry name" value="Homeodomain-like"/>
    <property type="match status" value="1"/>
</dbReference>
<evidence type="ECO:0000259" key="3">
    <source>
        <dbReference type="PROSITE" id="PS50977"/>
    </source>
</evidence>
<evidence type="ECO:0000313" key="5">
    <source>
        <dbReference type="Proteomes" id="UP001315967"/>
    </source>
</evidence>
<dbReference type="InterPro" id="IPR050624">
    <property type="entry name" value="HTH-type_Tx_Regulator"/>
</dbReference>
<feature type="DNA-binding region" description="H-T-H motif" evidence="2">
    <location>
        <begin position="36"/>
        <end position="55"/>
    </location>
</feature>
<keyword evidence="5" id="KW-1185">Reference proteome</keyword>
<dbReference type="Pfam" id="PF00440">
    <property type="entry name" value="TetR_N"/>
    <property type="match status" value="1"/>
</dbReference>
<dbReference type="PROSITE" id="PS50977">
    <property type="entry name" value="HTH_TETR_2"/>
    <property type="match status" value="1"/>
</dbReference>
<dbReference type="InterPro" id="IPR001647">
    <property type="entry name" value="HTH_TetR"/>
</dbReference>
<evidence type="ECO:0000256" key="1">
    <source>
        <dbReference type="ARBA" id="ARBA00023125"/>
    </source>
</evidence>
<dbReference type="InterPro" id="IPR009057">
    <property type="entry name" value="Homeodomain-like_sf"/>
</dbReference>
<accession>A0ABY5P896</accession>
<feature type="domain" description="HTH tetR-type" evidence="3">
    <location>
        <begin position="13"/>
        <end position="73"/>
    </location>
</feature>
<sequence>MDLINQPLTDKGRKTVDDLVASARFHFYKNGYNKTKIKDITNTANTSVGAFYLYFQDKYSLYKYIVEQYGLEIRSKIKARTGKTSNRREAERQGLITFIELVRENPDMYNILWESIYIDKEIFFNYYRDFAASYIRQIQRAGEQGEVTTENPEVLAYILIGAHTFLGIRYGMMQNDEDINEVADEFMNVLENGIFTKPNEKGS</sequence>
<evidence type="ECO:0000256" key="2">
    <source>
        <dbReference type="PROSITE-ProRule" id="PRU00335"/>
    </source>
</evidence>
<evidence type="ECO:0000313" key="4">
    <source>
        <dbReference type="EMBL" id="UUX34976.1"/>
    </source>
</evidence>
<dbReference type="SUPFAM" id="SSF46689">
    <property type="entry name" value="Homeodomain-like"/>
    <property type="match status" value="1"/>
</dbReference>
<dbReference type="RefSeq" id="WP_313794469.1">
    <property type="nucleotide sequence ID" value="NZ_CP102453.1"/>
</dbReference>
<protein>
    <submittedName>
        <fullName evidence="4">TetR/AcrR family transcriptional regulator</fullName>
    </submittedName>
</protein>
<dbReference type="Gene3D" id="1.10.357.10">
    <property type="entry name" value="Tetracycline Repressor, domain 2"/>
    <property type="match status" value="1"/>
</dbReference>
<proteinExistence type="predicted"/>
<dbReference type="PANTHER" id="PTHR43479:SF11">
    <property type="entry name" value="ACREF_ENVCD OPERON REPRESSOR-RELATED"/>
    <property type="match status" value="1"/>
</dbReference>